<name>A0A437S693_9FIRM</name>
<feature type="transmembrane region" description="Helical" evidence="2">
    <location>
        <begin position="103"/>
        <end position="130"/>
    </location>
</feature>
<gene>
    <name evidence="4" type="ORF">EF514_07150</name>
</gene>
<keyword evidence="5" id="KW-1185">Reference proteome</keyword>
<dbReference type="Gene3D" id="1.10.3730.20">
    <property type="match status" value="2"/>
</dbReference>
<feature type="domain" description="EamA" evidence="3">
    <location>
        <begin position="1"/>
        <end position="136"/>
    </location>
</feature>
<organism evidence="4 5">
    <name type="scientific">Anaerosphaera multitolerans</name>
    <dbReference type="NCBI Taxonomy" id="2487351"/>
    <lineage>
        <taxon>Bacteria</taxon>
        <taxon>Bacillati</taxon>
        <taxon>Bacillota</taxon>
        <taxon>Tissierellia</taxon>
        <taxon>Tissierellales</taxon>
        <taxon>Peptoniphilaceae</taxon>
        <taxon>Anaerosphaera</taxon>
    </lineage>
</organism>
<evidence type="ECO:0000313" key="5">
    <source>
        <dbReference type="Proteomes" id="UP000288812"/>
    </source>
</evidence>
<dbReference type="Pfam" id="PF00892">
    <property type="entry name" value="EamA"/>
    <property type="match status" value="2"/>
</dbReference>
<evidence type="ECO:0000313" key="4">
    <source>
        <dbReference type="EMBL" id="RVU54524.1"/>
    </source>
</evidence>
<dbReference type="AlphaFoldDB" id="A0A437S693"/>
<evidence type="ECO:0000259" key="3">
    <source>
        <dbReference type="Pfam" id="PF00892"/>
    </source>
</evidence>
<feature type="transmembrane region" description="Helical" evidence="2">
    <location>
        <begin position="64"/>
        <end position="83"/>
    </location>
</feature>
<feature type="transmembrane region" description="Helical" evidence="2">
    <location>
        <begin position="183"/>
        <end position="202"/>
    </location>
</feature>
<keyword evidence="2" id="KW-0472">Membrane</keyword>
<dbReference type="PANTHER" id="PTHR22911:SF137">
    <property type="entry name" value="SOLUTE CARRIER FAMILY 35 MEMBER G2-RELATED"/>
    <property type="match status" value="1"/>
</dbReference>
<accession>A0A437S693</accession>
<evidence type="ECO:0000256" key="1">
    <source>
        <dbReference type="ARBA" id="ARBA00007362"/>
    </source>
</evidence>
<protein>
    <submittedName>
        <fullName evidence="4">EamA family transporter</fullName>
    </submittedName>
</protein>
<sequence length="285" mass="31610">MWIFFAFGSAFFAGVTSILSKIGVKDIDSNLATAIRTTVVLVSAWLLVILTGSINRLTEVSLKTFIFLMLSGFSTGASWIFYFKALKYGDVNKVTPIDKSSTILTMVLSFVFLGESFNYISLIAMILMAFGTYMMIGIQDFQYSKSTNNSWFIYAVLSAIFASLTAILGKIGVEDIDSNLATAIRTVFVFISAWLLVFLRNTDLNFKDIGRKSWSFLILSGFATGFSWLCYYKALKDGPASVVVPIDKLSIVITVMFSYFLLKEKLSKKAFIGLILIVAGTFILI</sequence>
<dbReference type="InterPro" id="IPR037185">
    <property type="entry name" value="EmrE-like"/>
</dbReference>
<dbReference type="EMBL" id="RLIH01000009">
    <property type="protein sequence ID" value="RVU54524.1"/>
    <property type="molecule type" value="Genomic_DNA"/>
</dbReference>
<feature type="transmembrane region" description="Helical" evidence="2">
    <location>
        <begin position="30"/>
        <end position="52"/>
    </location>
</feature>
<reference evidence="4 5" key="1">
    <citation type="submission" date="2018-11" db="EMBL/GenBank/DDBJ databases">
        <title>Genome sequencing and assembly of Anaerosphaera sp. nov., GS7-6-2.</title>
        <authorList>
            <person name="Rettenmaier R."/>
            <person name="Liebl W."/>
            <person name="Zverlov V."/>
        </authorList>
    </citation>
    <scope>NUCLEOTIDE SEQUENCE [LARGE SCALE GENOMIC DNA]</scope>
    <source>
        <strain evidence="4 5">GS7-6-2</strain>
    </source>
</reference>
<dbReference type="OrthoDB" id="9806718at2"/>
<dbReference type="InterPro" id="IPR000620">
    <property type="entry name" value="EamA_dom"/>
</dbReference>
<comment type="caution">
    <text evidence="4">The sequence shown here is derived from an EMBL/GenBank/DDBJ whole genome shotgun (WGS) entry which is preliminary data.</text>
</comment>
<keyword evidence="2" id="KW-0812">Transmembrane</keyword>
<comment type="similarity">
    <text evidence="1">Belongs to the EamA transporter family.</text>
</comment>
<dbReference type="SUPFAM" id="SSF103481">
    <property type="entry name" value="Multidrug resistance efflux transporter EmrE"/>
    <property type="match status" value="2"/>
</dbReference>
<dbReference type="PANTHER" id="PTHR22911">
    <property type="entry name" value="ACYL-MALONYL CONDENSING ENZYME-RELATED"/>
    <property type="match status" value="1"/>
</dbReference>
<proteinExistence type="inferred from homology"/>
<dbReference type="Proteomes" id="UP000288812">
    <property type="component" value="Unassembled WGS sequence"/>
</dbReference>
<keyword evidence="2" id="KW-1133">Transmembrane helix</keyword>
<feature type="transmembrane region" description="Helical" evidence="2">
    <location>
        <begin position="151"/>
        <end position="171"/>
    </location>
</feature>
<evidence type="ECO:0000256" key="2">
    <source>
        <dbReference type="SAM" id="Phobius"/>
    </source>
</evidence>
<dbReference type="GO" id="GO:0016020">
    <property type="term" value="C:membrane"/>
    <property type="evidence" value="ECO:0007669"/>
    <property type="project" value="InterPro"/>
</dbReference>
<feature type="transmembrane region" description="Helical" evidence="2">
    <location>
        <begin position="214"/>
        <end position="234"/>
    </location>
</feature>
<feature type="transmembrane region" description="Helical" evidence="2">
    <location>
        <begin position="240"/>
        <end position="262"/>
    </location>
</feature>
<dbReference type="RefSeq" id="WP_127724746.1">
    <property type="nucleotide sequence ID" value="NZ_RLIH01000009.1"/>
</dbReference>
<feature type="domain" description="EamA" evidence="3">
    <location>
        <begin position="150"/>
        <end position="284"/>
    </location>
</feature>